<name>A0A4R1KEQ0_9BACT</name>
<dbReference type="PANTHER" id="PTHR43830:SF3">
    <property type="entry name" value="PROTEIN PSP1"/>
    <property type="match status" value="1"/>
</dbReference>
<dbReference type="RefSeq" id="WP_132872562.1">
    <property type="nucleotide sequence ID" value="NZ_SMGG01000003.1"/>
</dbReference>
<evidence type="ECO:0000313" key="2">
    <source>
        <dbReference type="EMBL" id="TCK62473.1"/>
    </source>
</evidence>
<organism evidence="2 3">
    <name type="scientific">Seleniivibrio woodruffii</name>
    <dbReference type="NCBI Taxonomy" id="1078050"/>
    <lineage>
        <taxon>Bacteria</taxon>
        <taxon>Pseudomonadati</taxon>
        <taxon>Deferribacterota</taxon>
        <taxon>Deferribacteres</taxon>
        <taxon>Deferribacterales</taxon>
        <taxon>Geovibrionaceae</taxon>
        <taxon>Seleniivibrio</taxon>
    </lineage>
</organism>
<dbReference type="NCBIfam" id="NF041131">
    <property type="entry name" value="RicT_YaaT_fam"/>
    <property type="match status" value="1"/>
</dbReference>
<evidence type="ECO:0000259" key="1">
    <source>
        <dbReference type="PROSITE" id="PS51411"/>
    </source>
</evidence>
<evidence type="ECO:0000313" key="3">
    <source>
        <dbReference type="Proteomes" id="UP000294614"/>
    </source>
</evidence>
<dbReference type="PANTHER" id="PTHR43830">
    <property type="entry name" value="PROTEIN PSP1"/>
    <property type="match status" value="1"/>
</dbReference>
<reference evidence="2 3" key="1">
    <citation type="submission" date="2019-03" db="EMBL/GenBank/DDBJ databases">
        <title>Genomic Encyclopedia of Type Strains, Phase IV (KMG-IV): sequencing the most valuable type-strain genomes for metagenomic binning, comparative biology and taxonomic classification.</title>
        <authorList>
            <person name="Goeker M."/>
        </authorList>
    </citation>
    <scope>NUCLEOTIDE SEQUENCE [LARGE SCALE GENOMIC DNA]</scope>
    <source>
        <strain evidence="2 3">DSM 24984</strain>
    </source>
</reference>
<gene>
    <name evidence="2" type="ORF">C8D98_0999</name>
</gene>
<sequence length="248" mass="28056">MRKVNAIGVAFKPAGKIYDFLSCGVEAKFGEKVIVETEKGEDMANVIHSARDIEVDDKAEMKNVIRKATMADFEQRKINAADEPAAFKACKEFVVQHNLDMKLLKAEYTLDRSKLTFFFTADGRIDFRLLVRDLARVFRTRIEMRQVGVRDATKMIGGFGLCGKEFCCSTFLRKFDNISIKMAKDQNLILNPTKISGVCGRLMCCLMYEKDSYDGDIVSCCRKQQPVMEGDDMVRLKDLLDDHSGGEI</sequence>
<dbReference type="InterPro" id="IPR047767">
    <property type="entry name" value="PSP1-like"/>
</dbReference>
<accession>A0A4R1KEQ0</accession>
<dbReference type="InterPro" id="IPR007557">
    <property type="entry name" value="PSP1_C"/>
</dbReference>
<dbReference type="GO" id="GO:0005737">
    <property type="term" value="C:cytoplasm"/>
    <property type="evidence" value="ECO:0007669"/>
    <property type="project" value="TreeGrafter"/>
</dbReference>
<dbReference type="Pfam" id="PF04468">
    <property type="entry name" value="PSP1"/>
    <property type="match status" value="1"/>
</dbReference>
<proteinExistence type="predicted"/>
<dbReference type="EMBL" id="SMGG01000003">
    <property type="protein sequence ID" value="TCK62473.1"/>
    <property type="molecule type" value="Genomic_DNA"/>
</dbReference>
<keyword evidence="3" id="KW-1185">Reference proteome</keyword>
<comment type="caution">
    <text evidence="2">The sequence shown here is derived from an EMBL/GenBank/DDBJ whole genome shotgun (WGS) entry which is preliminary data.</text>
</comment>
<protein>
    <submittedName>
        <fullName evidence="2">Cell fate regulator YaaT (PSP1 superfamily)</fullName>
    </submittedName>
</protein>
<dbReference type="AlphaFoldDB" id="A0A4R1KEQ0"/>
<feature type="domain" description="PSP1 C-terminal" evidence="1">
    <location>
        <begin position="62"/>
        <end position="147"/>
    </location>
</feature>
<dbReference type="OrthoDB" id="9779344at2"/>
<dbReference type="PROSITE" id="PS51411">
    <property type="entry name" value="PSP1_C"/>
    <property type="match status" value="1"/>
</dbReference>
<dbReference type="Proteomes" id="UP000294614">
    <property type="component" value="Unassembled WGS sequence"/>
</dbReference>